<proteinExistence type="predicted"/>
<gene>
    <name evidence="2" type="ORF">B4110_0618</name>
</gene>
<organism evidence="2 3">
    <name type="scientific">Parageobacillus toebii</name>
    <dbReference type="NCBI Taxonomy" id="153151"/>
    <lineage>
        <taxon>Bacteria</taxon>
        <taxon>Bacillati</taxon>
        <taxon>Bacillota</taxon>
        <taxon>Bacilli</taxon>
        <taxon>Bacillales</taxon>
        <taxon>Anoxybacillaceae</taxon>
        <taxon>Parageobacillus</taxon>
    </lineage>
</organism>
<comment type="caution">
    <text evidence="2">The sequence shown here is derived from an EMBL/GenBank/DDBJ whole genome shotgun (WGS) entry which is preliminary data.</text>
</comment>
<dbReference type="Proteomes" id="UP000075324">
    <property type="component" value="Unassembled WGS sequence"/>
</dbReference>
<dbReference type="EMBL" id="LQYW01000149">
    <property type="protein sequence ID" value="KYD24609.1"/>
    <property type="molecule type" value="Genomic_DNA"/>
</dbReference>
<dbReference type="PATRIC" id="fig|153151.4.peg.1282"/>
<dbReference type="AlphaFoldDB" id="A0A150MJV2"/>
<dbReference type="RefSeq" id="WP_062678887.1">
    <property type="nucleotide sequence ID" value="NZ_LQYW01000149.1"/>
</dbReference>
<name>A0A150MJV2_9BACL</name>
<evidence type="ECO:0000313" key="3">
    <source>
        <dbReference type="Proteomes" id="UP000075324"/>
    </source>
</evidence>
<evidence type="ECO:0000313" key="2">
    <source>
        <dbReference type="EMBL" id="KYD24609.1"/>
    </source>
</evidence>
<sequence>MKILKAKVPVFLNGRIIEPGNKFSCPDDLADKFIESKTAILFVEKKSRGSSTGGKKEEANEGASS</sequence>
<accession>A0A150MJV2</accession>
<evidence type="ECO:0000256" key="1">
    <source>
        <dbReference type="SAM" id="MobiDB-lite"/>
    </source>
</evidence>
<feature type="region of interest" description="Disordered" evidence="1">
    <location>
        <begin position="46"/>
        <end position="65"/>
    </location>
</feature>
<reference evidence="2 3" key="1">
    <citation type="submission" date="2016-01" db="EMBL/GenBank/DDBJ databases">
        <title>Draft Genome Sequences of Seven Thermophilic Sporeformers Isolated from Foods.</title>
        <authorList>
            <person name="Berendsen E.M."/>
            <person name="Wells-Bennik M.H."/>
            <person name="Krawcyk A.O."/>
            <person name="De Jong A."/>
            <person name="Holsappel S."/>
            <person name="Eijlander R.T."/>
            <person name="Kuipers O.P."/>
        </authorList>
    </citation>
    <scope>NUCLEOTIDE SEQUENCE [LARGE SCALE GENOMIC DNA]</scope>
    <source>
        <strain evidence="2 3">B4110</strain>
    </source>
</reference>
<protein>
    <submittedName>
        <fullName evidence="2">Uncharacterized protein</fullName>
    </submittedName>
</protein>